<dbReference type="EMBL" id="JABBWD010000001">
    <property type="protein sequence ID" value="KAG1783662.1"/>
    <property type="molecule type" value="Genomic_DNA"/>
</dbReference>
<feature type="non-terminal residue" evidence="1">
    <location>
        <position position="1"/>
    </location>
</feature>
<accession>A0A9P7D961</accession>
<comment type="caution">
    <text evidence="1">The sequence shown here is derived from an EMBL/GenBank/DDBJ whole genome shotgun (WGS) entry which is preliminary data.</text>
</comment>
<feature type="non-terminal residue" evidence="1">
    <location>
        <position position="157"/>
    </location>
</feature>
<protein>
    <submittedName>
        <fullName evidence="1">Uncharacterized protein</fullName>
    </submittedName>
</protein>
<dbReference type="OrthoDB" id="2686689at2759"/>
<sequence>IPLSNRDVMEHSIQDMIADLGAAKTVSSDVPDIEPMSHSHVVHDDGQGRPRVVINPEVLAVSYQLQGPTELVEIFALEQELVQPGDPVYITYIDEDGQAHHVYQSSTSSQSTFADEELDAIVLQILNLFPTFGQRMIDSHLLHLRQHVPRSCVQASY</sequence>
<keyword evidence="2" id="KW-1185">Reference proteome</keyword>
<evidence type="ECO:0000313" key="1">
    <source>
        <dbReference type="EMBL" id="KAG1783662.1"/>
    </source>
</evidence>
<gene>
    <name evidence="1" type="ORF">EV702DRAFT_952720</name>
</gene>
<proteinExistence type="predicted"/>
<name>A0A9P7D961_9AGAM</name>
<reference evidence="1" key="1">
    <citation type="journal article" date="2020" name="New Phytol.">
        <title>Comparative genomics reveals dynamic genome evolution in host specialist ectomycorrhizal fungi.</title>
        <authorList>
            <person name="Lofgren L.A."/>
            <person name="Nguyen N.H."/>
            <person name="Vilgalys R."/>
            <person name="Ruytinx J."/>
            <person name="Liao H.L."/>
            <person name="Branco S."/>
            <person name="Kuo A."/>
            <person name="LaButti K."/>
            <person name="Lipzen A."/>
            <person name="Andreopoulos W."/>
            <person name="Pangilinan J."/>
            <person name="Riley R."/>
            <person name="Hundley H."/>
            <person name="Na H."/>
            <person name="Barry K."/>
            <person name="Grigoriev I.V."/>
            <person name="Stajich J.E."/>
            <person name="Kennedy P.G."/>
        </authorList>
    </citation>
    <scope>NUCLEOTIDE SEQUENCE</scope>
    <source>
        <strain evidence="1">DOB743</strain>
    </source>
</reference>
<evidence type="ECO:0000313" key="2">
    <source>
        <dbReference type="Proteomes" id="UP000714275"/>
    </source>
</evidence>
<dbReference type="AlphaFoldDB" id="A0A9P7D961"/>
<organism evidence="1 2">
    <name type="scientific">Suillus placidus</name>
    <dbReference type="NCBI Taxonomy" id="48579"/>
    <lineage>
        <taxon>Eukaryota</taxon>
        <taxon>Fungi</taxon>
        <taxon>Dikarya</taxon>
        <taxon>Basidiomycota</taxon>
        <taxon>Agaricomycotina</taxon>
        <taxon>Agaricomycetes</taxon>
        <taxon>Agaricomycetidae</taxon>
        <taxon>Boletales</taxon>
        <taxon>Suillineae</taxon>
        <taxon>Suillaceae</taxon>
        <taxon>Suillus</taxon>
    </lineage>
</organism>
<dbReference type="Proteomes" id="UP000714275">
    <property type="component" value="Unassembled WGS sequence"/>
</dbReference>